<dbReference type="Proteomes" id="UP000307440">
    <property type="component" value="Unassembled WGS sequence"/>
</dbReference>
<feature type="chain" id="PRO_5023015323" description="Secreted protein" evidence="1">
    <location>
        <begin position="21"/>
        <end position="80"/>
    </location>
</feature>
<name>A0A5C3LCE9_COPMA</name>
<accession>A0A5C3LCE9</accession>
<proteinExistence type="predicted"/>
<evidence type="ECO:0000313" key="3">
    <source>
        <dbReference type="Proteomes" id="UP000307440"/>
    </source>
</evidence>
<evidence type="ECO:0000256" key="1">
    <source>
        <dbReference type="SAM" id="SignalP"/>
    </source>
</evidence>
<dbReference type="AlphaFoldDB" id="A0A5C3LCE9"/>
<reference evidence="2 3" key="1">
    <citation type="journal article" date="2019" name="Nat. Ecol. Evol.">
        <title>Megaphylogeny resolves global patterns of mushroom evolution.</title>
        <authorList>
            <person name="Varga T."/>
            <person name="Krizsan K."/>
            <person name="Foldi C."/>
            <person name="Dima B."/>
            <person name="Sanchez-Garcia M."/>
            <person name="Sanchez-Ramirez S."/>
            <person name="Szollosi G.J."/>
            <person name="Szarkandi J.G."/>
            <person name="Papp V."/>
            <person name="Albert L."/>
            <person name="Andreopoulos W."/>
            <person name="Angelini C."/>
            <person name="Antonin V."/>
            <person name="Barry K.W."/>
            <person name="Bougher N.L."/>
            <person name="Buchanan P."/>
            <person name="Buyck B."/>
            <person name="Bense V."/>
            <person name="Catcheside P."/>
            <person name="Chovatia M."/>
            <person name="Cooper J."/>
            <person name="Damon W."/>
            <person name="Desjardin D."/>
            <person name="Finy P."/>
            <person name="Geml J."/>
            <person name="Haridas S."/>
            <person name="Hughes K."/>
            <person name="Justo A."/>
            <person name="Karasinski D."/>
            <person name="Kautmanova I."/>
            <person name="Kiss B."/>
            <person name="Kocsube S."/>
            <person name="Kotiranta H."/>
            <person name="LaButti K.M."/>
            <person name="Lechner B.E."/>
            <person name="Liimatainen K."/>
            <person name="Lipzen A."/>
            <person name="Lukacs Z."/>
            <person name="Mihaltcheva S."/>
            <person name="Morgado L.N."/>
            <person name="Niskanen T."/>
            <person name="Noordeloos M.E."/>
            <person name="Ohm R.A."/>
            <person name="Ortiz-Santana B."/>
            <person name="Ovrebo C."/>
            <person name="Racz N."/>
            <person name="Riley R."/>
            <person name="Savchenko A."/>
            <person name="Shiryaev A."/>
            <person name="Soop K."/>
            <person name="Spirin V."/>
            <person name="Szebenyi C."/>
            <person name="Tomsovsky M."/>
            <person name="Tulloss R.E."/>
            <person name="Uehling J."/>
            <person name="Grigoriev I.V."/>
            <person name="Vagvolgyi C."/>
            <person name="Papp T."/>
            <person name="Martin F.M."/>
            <person name="Miettinen O."/>
            <person name="Hibbett D.S."/>
            <person name="Nagy L.G."/>
        </authorList>
    </citation>
    <scope>NUCLEOTIDE SEQUENCE [LARGE SCALE GENOMIC DNA]</scope>
    <source>
        <strain evidence="2 3">CBS 121175</strain>
    </source>
</reference>
<keyword evidence="3" id="KW-1185">Reference proteome</keyword>
<dbReference type="EMBL" id="ML210180">
    <property type="protein sequence ID" value="TFK25988.1"/>
    <property type="molecule type" value="Genomic_DNA"/>
</dbReference>
<evidence type="ECO:0000313" key="2">
    <source>
        <dbReference type="EMBL" id="TFK25988.1"/>
    </source>
</evidence>
<evidence type="ECO:0008006" key="4">
    <source>
        <dbReference type="Google" id="ProtNLM"/>
    </source>
</evidence>
<gene>
    <name evidence="2" type="ORF">FA15DRAFT_667987</name>
</gene>
<keyword evidence="1" id="KW-0732">Signal</keyword>
<protein>
    <recommendedName>
        <fullName evidence="4">Secreted protein</fullName>
    </recommendedName>
</protein>
<sequence length="80" mass="9184">MTIQTFLLTVQCPFLVSSLGSEVRLPPRTILWRWTPSPRPFTHHHPSPCAVYRELAQVILRLPLKSFGSSTPMHPIVNYM</sequence>
<organism evidence="2 3">
    <name type="scientific">Coprinopsis marcescibilis</name>
    <name type="common">Agaric fungus</name>
    <name type="synonym">Psathyrella marcescibilis</name>
    <dbReference type="NCBI Taxonomy" id="230819"/>
    <lineage>
        <taxon>Eukaryota</taxon>
        <taxon>Fungi</taxon>
        <taxon>Dikarya</taxon>
        <taxon>Basidiomycota</taxon>
        <taxon>Agaricomycotina</taxon>
        <taxon>Agaricomycetes</taxon>
        <taxon>Agaricomycetidae</taxon>
        <taxon>Agaricales</taxon>
        <taxon>Agaricineae</taxon>
        <taxon>Psathyrellaceae</taxon>
        <taxon>Coprinopsis</taxon>
    </lineage>
</organism>
<feature type="signal peptide" evidence="1">
    <location>
        <begin position="1"/>
        <end position="20"/>
    </location>
</feature>